<proteinExistence type="inferred from homology"/>
<dbReference type="InterPro" id="IPR030391">
    <property type="entry name" value="MeTrfase_TrmA_CS"/>
</dbReference>
<organism evidence="7 8">
    <name type="scientific">Coprothermobacter proteolyticus (strain ATCC 35245 / DSM 5265 / OCM 4 / BT)</name>
    <dbReference type="NCBI Taxonomy" id="309798"/>
    <lineage>
        <taxon>Bacteria</taxon>
        <taxon>Pseudomonadati</taxon>
        <taxon>Coprothermobacterota</taxon>
        <taxon>Coprothermobacteria</taxon>
        <taxon>Coprothermobacterales</taxon>
        <taxon>Coprothermobacteraceae</taxon>
        <taxon>Coprothermobacter</taxon>
    </lineage>
</organism>
<evidence type="ECO:0000256" key="1">
    <source>
        <dbReference type="ARBA" id="ARBA00022603"/>
    </source>
</evidence>
<reference evidence="8" key="1">
    <citation type="submission" date="2008-08" db="EMBL/GenBank/DDBJ databases">
        <title>The complete genome sequence of Coprothermobacter proteolyticus strain ATCC 5245 / DSM 5265 / BT.</title>
        <authorList>
            <person name="Dodson R.J."/>
            <person name="Durkin A.S."/>
            <person name="Wu M."/>
            <person name="Eisen J."/>
            <person name="Sutton G."/>
        </authorList>
    </citation>
    <scope>NUCLEOTIDE SEQUENCE [LARGE SCALE GENOMIC DNA]</scope>
    <source>
        <strain evidence="8">ATCC 35245 / DSM 5265 / OCM 4 / BT</strain>
    </source>
</reference>
<dbReference type="PROSITE" id="PS51687">
    <property type="entry name" value="SAM_MT_RNA_M5U"/>
    <property type="match status" value="1"/>
</dbReference>
<feature type="binding site" evidence="4">
    <location>
        <position position="300"/>
    </location>
    <ligand>
        <name>S-adenosyl-L-methionine</name>
        <dbReference type="ChEBI" id="CHEBI:59789"/>
    </ligand>
</feature>
<dbReference type="eggNOG" id="COG2265">
    <property type="taxonomic scope" value="Bacteria"/>
</dbReference>
<dbReference type="SUPFAM" id="SSF53335">
    <property type="entry name" value="S-adenosyl-L-methionine-dependent methyltransferases"/>
    <property type="match status" value="1"/>
</dbReference>
<dbReference type="AlphaFoldDB" id="B5Y6H3"/>
<dbReference type="CDD" id="cd02440">
    <property type="entry name" value="AdoMet_MTases"/>
    <property type="match status" value="1"/>
</dbReference>
<keyword evidence="8" id="KW-1185">Reference proteome</keyword>
<dbReference type="KEGG" id="cpo:COPRO5265_1596"/>
<evidence type="ECO:0000259" key="6">
    <source>
        <dbReference type="PROSITE" id="PS50926"/>
    </source>
</evidence>
<dbReference type="PROSITE" id="PS01230">
    <property type="entry name" value="TRMA_1"/>
    <property type="match status" value="1"/>
</dbReference>
<dbReference type="Gene3D" id="2.40.50.1070">
    <property type="match status" value="1"/>
</dbReference>
<dbReference type="FunFam" id="3.40.50.150:FF:000009">
    <property type="entry name" value="23S rRNA (Uracil(1939)-C(5))-methyltransferase RlmD"/>
    <property type="match status" value="1"/>
</dbReference>
<dbReference type="GO" id="GO:0070475">
    <property type="term" value="P:rRNA base methylation"/>
    <property type="evidence" value="ECO:0007669"/>
    <property type="project" value="TreeGrafter"/>
</dbReference>
<evidence type="ECO:0000256" key="4">
    <source>
        <dbReference type="PROSITE-ProRule" id="PRU01024"/>
    </source>
</evidence>
<accession>B5Y6H3</accession>
<dbReference type="SUPFAM" id="SSF50249">
    <property type="entry name" value="Nucleic acid-binding proteins"/>
    <property type="match status" value="1"/>
</dbReference>
<dbReference type="PROSITE" id="PS01231">
    <property type="entry name" value="TRMA_2"/>
    <property type="match status" value="1"/>
</dbReference>
<dbReference type="EMBL" id="CP001145">
    <property type="protein sequence ID" value="ACI17765.1"/>
    <property type="molecule type" value="Genomic_DNA"/>
</dbReference>
<dbReference type="InterPro" id="IPR002792">
    <property type="entry name" value="TRAM_dom"/>
</dbReference>
<keyword evidence="2 4" id="KW-0808">Transferase</keyword>
<dbReference type="Gene3D" id="2.40.50.140">
    <property type="entry name" value="Nucleic acid-binding proteins"/>
    <property type="match status" value="1"/>
</dbReference>
<dbReference type="InterPro" id="IPR030390">
    <property type="entry name" value="MeTrfase_TrmA_AS"/>
</dbReference>
<dbReference type="EC" id="2.1.1.-" evidence="7"/>
<name>B5Y6H3_COPPD</name>
<evidence type="ECO:0000256" key="5">
    <source>
        <dbReference type="PROSITE-ProRule" id="PRU10015"/>
    </source>
</evidence>
<evidence type="ECO:0000313" key="8">
    <source>
        <dbReference type="Proteomes" id="UP000001732"/>
    </source>
</evidence>
<feature type="binding site" evidence="4">
    <location>
        <position position="366"/>
    </location>
    <ligand>
        <name>S-adenosyl-L-methionine</name>
        <dbReference type="ChEBI" id="CHEBI:59789"/>
    </ligand>
</feature>
<dbReference type="Pfam" id="PF05958">
    <property type="entry name" value="tRNA_U5-meth_tr"/>
    <property type="match status" value="1"/>
</dbReference>
<gene>
    <name evidence="7" type="primary">rumA</name>
    <name evidence="7" type="ordered locus">COPRO5265_1596</name>
</gene>
<dbReference type="Proteomes" id="UP000001732">
    <property type="component" value="Chromosome"/>
</dbReference>
<feature type="binding site" evidence="4">
    <location>
        <position position="321"/>
    </location>
    <ligand>
        <name>S-adenosyl-L-methionine</name>
        <dbReference type="ChEBI" id="CHEBI:59789"/>
    </ligand>
</feature>
<dbReference type="STRING" id="309798.COPRO5265_1596"/>
<dbReference type="InterPro" id="IPR010280">
    <property type="entry name" value="U5_MeTrfase_fam"/>
</dbReference>
<evidence type="ECO:0000256" key="3">
    <source>
        <dbReference type="ARBA" id="ARBA00022691"/>
    </source>
</evidence>
<sequence length="438" mass="48924">MEILEITDLTVEGFGVAKSSGLVYFVKGVVAPGDVVKAVITSQHRNYVEAEFVELVQPSPYRIEPLCPHFSQCGGCQLQHISYQEQLQWKSNFASQNLWKLAREKVDNVHIVPSDLLYGYRAKAHFTFGEENNILNIGYFSKSDKWFALTTCPILKETLWVTAQDVLSVLRKHDLKSYFTSNGTLRHLQVRVSLLTGEKQVLVTFTQFPKNFENVAEEILSAGISSLALHQNTAQNKTVIGKGATLYNGNQYVQEQLMGKVYNITPVSFFQINPVQAEKLFSIALDYLEPQPEDIVFEGYSGVGAFTLLYAQKVKTVIAAEGVEEAVQQACKNAALNNVDNVQFLAKPVEEAAGSLQQKINKVVVDPPRNGMTQEALNAVARLQPERIVYISCDPSTLARDISRFQPFGYSLNHIQAIDMFPQTTHVECVALLIKEKL</sequence>
<dbReference type="GO" id="GO:0070041">
    <property type="term" value="F:rRNA (uridine-C5-)-methyltransferase activity"/>
    <property type="evidence" value="ECO:0007669"/>
    <property type="project" value="TreeGrafter"/>
</dbReference>
<dbReference type="Gene3D" id="3.40.50.150">
    <property type="entry name" value="Vaccinia Virus protein VP39"/>
    <property type="match status" value="1"/>
</dbReference>
<dbReference type="InterPro" id="IPR012340">
    <property type="entry name" value="NA-bd_OB-fold"/>
</dbReference>
<dbReference type="PROSITE" id="PS50926">
    <property type="entry name" value="TRAM"/>
    <property type="match status" value="1"/>
</dbReference>
<dbReference type="InterPro" id="IPR029063">
    <property type="entry name" value="SAM-dependent_MTases_sf"/>
</dbReference>
<feature type="domain" description="TRAM" evidence="6">
    <location>
        <begin position="1"/>
        <end position="54"/>
    </location>
</feature>
<protein>
    <submittedName>
        <fullName evidence="7">23S rRNA (Uracil-5-)-methyltransferase RumA</fullName>
        <ecNumber evidence="7">2.1.1.-</ecNumber>
    </submittedName>
</protein>
<feature type="active site" evidence="5">
    <location>
        <position position="393"/>
    </location>
</feature>
<reference evidence="7 8" key="2">
    <citation type="journal article" date="2014" name="Genome Announc.">
        <title>Complete Genome Sequence of Coprothermobacter proteolyticus DSM 5265.</title>
        <authorList>
            <person name="Alexiev A."/>
            <person name="Coil D.A."/>
            <person name="Badger J.H."/>
            <person name="Enticknap J."/>
            <person name="Ward N."/>
            <person name="Robb F.T."/>
            <person name="Eisen J.A."/>
        </authorList>
    </citation>
    <scope>NUCLEOTIDE SEQUENCE [LARGE SCALE GENOMIC DNA]</scope>
    <source>
        <strain evidence="8">ATCC 35245 / DSM 5265 / OCM 4 / BT</strain>
    </source>
</reference>
<feature type="active site" description="Nucleophile" evidence="4">
    <location>
        <position position="393"/>
    </location>
</feature>
<evidence type="ECO:0000256" key="2">
    <source>
        <dbReference type="ARBA" id="ARBA00022679"/>
    </source>
</evidence>
<keyword evidence="1 4" id="KW-0489">Methyltransferase</keyword>
<feature type="binding site" evidence="4">
    <location>
        <position position="271"/>
    </location>
    <ligand>
        <name>S-adenosyl-L-methionine</name>
        <dbReference type="ChEBI" id="CHEBI:59789"/>
    </ligand>
</feature>
<dbReference type="PANTHER" id="PTHR11061">
    <property type="entry name" value="RNA M5U METHYLTRANSFERASE"/>
    <property type="match status" value="1"/>
</dbReference>
<dbReference type="Pfam" id="PF01938">
    <property type="entry name" value="TRAM"/>
    <property type="match status" value="1"/>
</dbReference>
<dbReference type="OrthoDB" id="9804590at2"/>
<dbReference type="HOGENOM" id="CLU_014689_8_1_9"/>
<comment type="similarity">
    <text evidence="4">Belongs to the class I-like SAM-binding methyltransferase superfamily. RNA M5U methyltransferase family.</text>
</comment>
<dbReference type="NCBIfam" id="TIGR00479">
    <property type="entry name" value="rumA"/>
    <property type="match status" value="1"/>
</dbReference>
<dbReference type="PANTHER" id="PTHR11061:SF30">
    <property type="entry name" value="TRNA (URACIL(54)-C(5))-METHYLTRANSFERASE"/>
    <property type="match status" value="1"/>
</dbReference>
<keyword evidence="3 4" id="KW-0949">S-adenosyl-L-methionine</keyword>
<evidence type="ECO:0000313" key="7">
    <source>
        <dbReference type="EMBL" id="ACI17765.1"/>
    </source>
</evidence>